<name>A0A892ZND6_9NEIS</name>
<accession>A0A892ZND6</accession>
<organism evidence="1 2">
    <name type="scientific">Paralysiella testudinis</name>
    <dbReference type="NCBI Taxonomy" id="2809020"/>
    <lineage>
        <taxon>Bacteria</taxon>
        <taxon>Pseudomonadati</taxon>
        <taxon>Pseudomonadota</taxon>
        <taxon>Betaproteobacteria</taxon>
        <taxon>Neisseriales</taxon>
        <taxon>Neisseriaceae</taxon>
        <taxon>Paralysiella</taxon>
    </lineage>
</organism>
<dbReference type="KEGG" id="ptes:JQU52_02770"/>
<proteinExistence type="predicted"/>
<dbReference type="AlphaFoldDB" id="A0A892ZND6"/>
<sequence>MIFNGQPDTYIFSEEEFTAIERVADMLDVLASSYHRDGDSLENKLCNTLGFMADMLTAAARNNNGTNAAE</sequence>
<reference evidence="1" key="1">
    <citation type="submission" date="2021-02" db="EMBL/GenBank/DDBJ databases">
        <title>Neisseriaceae sp. 26B isolated from the cloaca of a Common Toad-headed Turtle (Mesoclemmys nasuta).</title>
        <authorList>
            <person name="Spergser J."/>
            <person name="Busse H.-J."/>
        </authorList>
    </citation>
    <scope>NUCLEOTIDE SEQUENCE</scope>
    <source>
        <strain evidence="1">26B</strain>
    </source>
</reference>
<keyword evidence="2" id="KW-1185">Reference proteome</keyword>
<protein>
    <submittedName>
        <fullName evidence="1">Uncharacterized protein</fullName>
    </submittedName>
</protein>
<dbReference type="RefSeq" id="WP_230339634.1">
    <property type="nucleotide sequence ID" value="NZ_CP069798.1"/>
</dbReference>
<dbReference type="Proteomes" id="UP000653156">
    <property type="component" value="Chromosome"/>
</dbReference>
<gene>
    <name evidence="1" type="ORF">JQU52_02770</name>
</gene>
<dbReference type="EMBL" id="CP069798">
    <property type="protein sequence ID" value="QRQ82349.1"/>
    <property type="molecule type" value="Genomic_DNA"/>
</dbReference>
<evidence type="ECO:0000313" key="1">
    <source>
        <dbReference type="EMBL" id="QRQ82349.1"/>
    </source>
</evidence>
<evidence type="ECO:0000313" key="2">
    <source>
        <dbReference type="Proteomes" id="UP000653156"/>
    </source>
</evidence>